<accession>X0Y912</accession>
<reference evidence="1" key="1">
    <citation type="journal article" date="2014" name="Front. Microbiol.">
        <title>High frequency of phylogenetically diverse reductive dehalogenase-homologous genes in deep subseafloor sedimentary metagenomes.</title>
        <authorList>
            <person name="Kawai M."/>
            <person name="Futagami T."/>
            <person name="Toyoda A."/>
            <person name="Takaki Y."/>
            <person name="Nishi S."/>
            <person name="Hori S."/>
            <person name="Arai W."/>
            <person name="Tsubouchi T."/>
            <person name="Morono Y."/>
            <person name="Uchiyama I."/>
            <person name="Ito T."/>
            <person name="Fujiyama A."/>
            <person name="Inagaki F."/>
            <person name="Takami H."/>
        </authorList>
    </citation>
    <scope>NUCLEOTIDE SEQUENCE</scope>
    <source>
        <strain evidence="1">Expedition CK06-06</strain>
    </source>
</reference>
<gene>
    <name evidence="1" type="ORF">S01H1_79439</name>
</gene>
<proteinExistence type="predicted"/>
<name>X0Y912_9ZZZZ</name>
<protein>
    <submittedName>
        <fullName evidence="1">Uncharacterized protein</fullName>
    </submittedName>
</protein>
<organism evidence="1">
    <name type="scientific">marine sediment metagenome</name>
    <dbReference type="NCBI Taxonomy" id="412755"/>
    <lineage>
        <taxon>unclassified sequences</taxon>
        <taxon>metagenomes</taxon>
        <taxon>ecological metagenomes</taxon>
    </lineage>
</organism>
<evidence type="ECO:0000313" key="1">
    <source>
        <dbReference type="EMBL" id="GAG52290.1"/>
    </source>
</evidence>
<feature type="non-terminal residue" evidence="1">
    <location>
        <position position="1"/>
    </location>
</feature>
<comment type="caution">
    <text evidence="1">The sequence shown here is derived from an EMBL/GenBank/DDBJ whole genome shotgun (WGS) entry which is preliminary data.</text>
</comment>
<dbReference type="EMBL" id="BARS01053549">
    <property type="protein sequence ID" value="GAG52290.1"/>
    <property type="molecule type" value="Genomic_DNA"/>
</dbReference>
<sequence length="93" mass="10504">SKVDMDQRELVFIRVDPPALTEFSMLEKPGSLPHTPSYYRGGSIDAELETILRSTGGVVNLSRMIEAIEQYISGDLLETELGQALRKLWPRNR</sequence>
<dbReference type="AlphaFoldDB" id="X0Y912"/>